<sequence length="374" mass="38757">MALHAIDDIGDAIDATQSFLFPVERGTWLRLAFVVFFIGGGGGLGAFRILNLLTNFAGESGPTGPTDPTGPMGSGSEFAVTRTLGALPELGGGLAAQVSGPGSEMPGSAEALVAGFGLVLVAAFVFLVFVRLVQGLVSNFAEFVFVQSLVSREVHVRRYFGDHLGDGLQLLAFRVAFDIVTAIVSIVVLGAFFLLALGGQTSDLGGSVVAALSLPIVALVAVGLLVVGTVTGFTNVFVVPLMVSGDDSILDGWQRLLGSIRDRPKQYLAYLLLSVVLGIGVGIVGAVLGAVAFVALGIPFFVVGLVVWFALGQGLAAGILAGVVGVLFLLLLFVVGLLINVPLVAFLRYYAMLVLGDIDETLDPIPAVREDIRS</sequence>
<feature type="transmembrane region" description="Helical" evidence="1">
    <location>
        <begin position="171"/>
        <end position="197"/>
    </location>
</feature>
<organism evidence="2 3">
    <name type="scientific">Haloarcula limicola</name>
    <dbReference type="NCBI Taxonomy" id="1429915"/>
    <lineage>
        <taxon>Archaea</taxon>
        <taxon>Methanobacteriati</taxon>
        <taxon>Methanobacteriota</taxon>
        <taxon>Stenosarchaea group</taxon>
        <taxon>Halobacteria</taxon>
        <taxon>Halobacteriales</taxon>
        <taxon>Haloarculaceae</taxon>
        <taxon>Haloarcula</taxon>
    </lineage>
</organism>
<dbReference type="RefSeq" id="WP_162317276.1">
    <property type="nucleotide sequence ID" value="NZ_JAHQXF010000001.1"/>
</dbReference>
<feature type="transmembrane region" description="Helical" evidence="1">
    <location>
        <begin position="293"/>
        <end position="311"/>
    </location>
</feature>
<comment type="caution">
    <text evidence="2">The sequence shown here is derived from an EMBL/GenBank/DDBJ whole genome shotgun (WGS) entry which is preliminary data.</text>
</comment>
<evidence type="ECO:0000313" key="3">
    <source>
        <dbReference type="Proteomes" id="UP000766550"/>
    </source>
</evidence>
<dbReference type="EMBL" id="JAHQXF010000001">
    <property type="protein sequence ID" value="MBV0924208.1"/>
    <property type="molecule type" value="Genomic_DNA"/>
</dbReference>
<dbReference type="Proteomes" id="UP000766550">
    <property type="component" value="Unassembled WGS sequence"/>
</dbReference>
<proteinExistence type="predicted"/>
<keyword evidence="3" id="KW-1185">Reference proteome</keyword>
<feature type="transmembrane region" description="Helical" evidence="1">
    <location>
        <begin position="28"/>
        <end position="50"/>
    </location>
</feature>
<feature type="transmembrane region" description="Helical" evidence="1">
    <location>
        <begin position="317"/>
        <end position="347"/>
    </location>
</feature>
<dbReference type="InterPro" id="IPR055966">
    <property type="entry name" value="DUF7544"/>
</dbReference>
<protein>
    <submittedName>
        <fullName evidence="2">Uncharacterized protein</fullName>
    </submittedName>
</protein>
<dbReference type="Pfam" id="PF24400">
    <property type="entry name" value="DUF7544"/>
    <property type="match status" value="1"/>
</dbReference>
<name>A0A8J8C6Q4_9EURY</name>
<feature type="transmembrane region" description="Helical" evidence="1">
    <location>
        <begin position="209"/>
        <end position="233"/>
    </location>
</feature>
<dbReference type="OrthoDB" id="137652at2157"/>
<reference evidence="2 3" key="1">
    <citation type="submission" date="2021-06" db="EMBL/GenBank/DDBJ databases">
        <title>New haloarchaea isolates fom saline soil.</title>
        <authorList>
            <person name="Duran-Viseras A."/>
            <person name="Sanchez-Porro C.S."/>
            <person name="Ventosa A."/>
        </authorList>
    </citation>
    <scope>NUCLEOTIDE SEQUENCE [LARGE SCALE GENOMIC DNA]</scope>
    <source>
        <strain evidence="2 3">JCM 183640</strain>
    </source>
</reference>
<keyword evidence="1" id="KW-1133">Transmembrane helix</keyword>
<evidence type="ECO:0000256" key="1">
    <source>
        <dbReference type="SAM" id="Phobius"/>
    </source>
</evidence>
<feature type="transmembrane region" description="Helical" evidence="1">
    <location>
        <begin position="267"/>
        <end position="288"/>
    </location>
</feature>
<dbReference type="AlphaFoldDB" id="A0A8J8C6Q4"/>
<gene>
    <name evidence="2" type="ORF">KTS45_08330</name>
</gene>
<accession>A0A8J8C6Q4</accession>
<keyword evidence="1" id="KW-0812">Transmembrane</keyword>
<feature type="transmembrane region" description="Helical" evidence="1">
    <location>
        <begin position="111"/>
        <end position="133"/>
    </location>
</feature>
<evidence type="ECO:0000313" key="2">
    <source>
        <dbReference type="EMBL" id="MBV0924208.1"/>
    </source>
</evidence>
<keyword evidence="1" id="KW-0472">Membrane</keyword>